<evidence type="ECO:0000313" key="2">
    <source>
        <dbReference type="Proteomes" id="UP001164081"/>
    </source>
</evidence>
<proteinExistence type="predicted"/>
<organism evidence="1 2">
    <name type="scientific">Acinetobacter ursingii</name>
    <dbReference type="NCBI Taxonomy" id="108980"/>
    <lineage>
        <taxon>Bacteria</taxon>
        <taxon>Pseudomonadati</taxon>
        <taxon>Pseudomonadota</taxon>
        <taxon>Gammaproteobacteria</taxon>
        <taxon>Moraxellales</taxon>
        <taxon>Moraxellaceae</taxon>
        <taxon>Acinetobacter</taxon>
    </lineage>
</organism>
<dbReference type="Gene3D" id="3.40.50.150">
    <property type="entry name" value="Vaccinia Virus protein VP39"/>
    <property type="match status" value="1"/>
</dbReference>
<accession>A0AA46PG23</accession>
<dbReference type="RefSeq" id="WP_263503766.1">
    <property type="nucleotide sequence ID" value="NZ_CP089044.1"/>
</dbReference>
<dbReference type="SUPFAM" id="SSF53335">
    <property type="entry name" value="S-adenosyl-L-methionine-dependent methyltransferases"/>
    <property type="match status" value="1"/>
</dbReference>
<sequence length="161" mass="18338">MRTDIEKAREQEAISLQYQEKANLDAKRQKRDGVVVTPTQVVDFQIRSTINQVWELYRRKPHEGIEWLDPFGGSGIYTARLLQIVDLSPDQKYELSQNCIVAEINPIAAQICSNNLARVVQEETGVDGYVHVVCVDTFSIPPDVNLFKFPCVTPEVKVYEI</sequence>
<dbReference type="EMBL" id="CP089044">
    <property type="protein sequence ID" value="UYF76606.1"/>
    <property type="molecule type" value="Genomic_DNA"/>
</dbReference>
<name>A0AA46PG23_9GAMM</name>
<reference evidence="1" key="1">
    <citation type="journal article" date="2022" name="J Glob Antimicrob Resist">
        <title>Comparative analysis of IMP-4- and OXA-58-containing plasmids of three carbapenemase-producing Acinetobacter ursingii strains in the Netherlands.</title>
        <authorList>
            <person name="Hendrickx A.P.A."/>
            <person name="Schade R.P."/>
            <person name="Landman F."/>
            <person name="Bosch T."/>
            <person name="Schouls L.M."/>
            <person name="van Dijk K."/>
        </authorList>
    </citation>
    <scope>NUCLEOTIDE SEQUENCE</scope>
    <source>
        <strain evidence="1">RIVM_C010761</strain>
    </source>
</reference>
<evidence type="ECO:0008006" key="3">
    <source>
        <dbReference type="Google" id="ProtNLM"/>
    </source>
</evidence>
<protein>
    <recommendedName>
        <fullName evidence="3">Methyltransferase</fullName>
    </recommendedName>
</protein>
<evidence type="ECO:0000313" key="1">
    <source>
        <dbReference type="EMBL" id="UYF76606.1"/>
    </source>
</evidence>
<dbReference type="InterPro" id="IPR029063">
    <property type="entry name" value="SAM-dependent_MTases_sf"/>
</dbReference>
<dbReference type="Proteomes" id="UP001164081">
    <property type="component" value="Chromosome"/>
</dbReference>
<dbReference type="AlphaFoldDB" id="A0AA46PG23"/>
<gene>
    <name evidence="1" type="ORF">LSO58_06950</name>
</gene>